<accession>A0A0F9IDL4</accession>
<comment type="caution">
    <text evidence="2">The sequence shown here is derived from an EMBL/GenBank/DDBJ whole genome shotgun (WGS) entry which is preliminary data.</text>
</comment>
<evidence type="ECO:0000256" key="1">
    <source>
        <dbReference type="SAM" id="MobiDB-lite"/>
    </source>
</evidence>
<evidence type="ECO:0000313" key="2">
    <source>
        <dbReference type="EMBL" id="KKL91875.1"/>
    </source>
</evidence>
<reference evidence="2" key="1">
    <citation type="journal article" date="2015" name="Nature">
        <title>Complex archaea that bridge the gap between prokaryotes and eukaryotes.</title>
        <authorList>
            <person name="Spang A."/>
            <person name="Saw J.H."/>
            <person name="Jorgensen S.L."/>
            <person name="Zaremba-Niedzwiedzka K."/>
            <person name="Martijn J."/>
            <person name="Lind A.E."/>
            <person name="van Eijk R."/>
            <person name="Schleper C."/>
            <person name="Guy L."/>
            <person name="Ettema T.J."/>
        </authorList>
    </citation>
    <scope>NUCLEOTIDE SEQUENCE</scope>
</reference>
<name>A0A0F9IDL4_9ZZZZ</name>
<organism evidence="2">
    <name type="scientific">marine sediment metagenome</name>
    <dbReference type="NCBI Taxonomy" id="412755"/>
    <lineage>
        <taxon>unclassified sequences</taxon>
        <taxon>metagenomes</taxon>
        <taxon>ecological metagenomes</taxon>
    </lineage>
</organism>
<dbReference type="EMBL" id="LAZR01019616">
    <property type="protein sequence ID" value="KKL91875.1"/>
    <property type="molecule type" value="Genomic_DNA"/>
</dbReference>
<protein>
    <submittedName>
        <fullName evidence="2">Uncharacterized protein</fullName>
    </submittedName>
</protein>
<feature type="region of interest" description="Disordered" evidence="1">
    <location>
        <begin position="46"/>
        <end position="65"/>
    </location>
</feature>
<sequence>MPVTVRRLLIESTDVKFLGRLIDFLNNTPVEKSSTVVRVLEDEVREAAPAQTPSQLPKVGSGESQ</sequence>
<proteinExistence type="predicted"/>
<gene>
    <name evidence="2" type="ORF">LCGC14_1890280</name>
</gene>
<dbReference type="AlphaFoldDB" id="A0A0F9IDL4"/>